<accession>A0A5C9A2V3</accession>
<evidence type="ECO:0000313" key="3">
    <source>
        <dbReference type="EMBL" id="TXS95046.1"/>
    </source>
</evidence>
<dbReference type="Proteomes" id="UP000321933">
    <property type="component" value="Unassembled WGS sequence"/>
</dbReference>
<evidence type="ECO:0000259" key="2">
    <source>
        <dbReference type="Pfam" id="PF12172"/>
    </source>
</evidence>
<dbReference type="SUPFAM" id="SSF50249">
    <property type="entry name" value="Nucleic acid-binding proteins"/>
    <property type="match status" value="1"/>
</dbReference>
<proteinExistence type="predicted"/>
<feature type="domain" description="ChsH2 C-terminal OB-fold" evidence="1">
    <location>
        <begin position="51"/>
        <end position="119"/>
    </location>
</feature>
<reference evidence="3 4" key="1">
    <citation type="submission" date="2019-08" db="EMBL/GenBank/DDBJ databases">
        <title>Parahaliea maris sp. nov., isolated from the surface seawater.</title>
        <authorList>
            <person name="Liu Y."/>
        </authorList>
    </citation>
    <scope>NUCLEOTIDE SEQUENCE [LARGE SCALE GENOMIC DNA]</scope>
    <source>
        <strain evidence="3 4">S2-26</strain>
    </source>
</reference>
<dbReference type="InterPro" id="IPR022002">
    <property type="entry name" value="ChsH2_Znr"/>
</dbReference>
<dbReference type="PANTHER" id="PTHR34075">
    <property type="entry name" value="BLR3430 PROTEIN"/>
    <property type="match status" value="1"/>
</dbReference>
<name>A0A5C9A2V3_9GAMM</name>
<protein>
    <submittedName>
        <fullName evidence="3">DNA-binding protein</fullName>
    </submittedName>
</protein>
<dbReference type="Pfam" id="PF12172">
    <property type="entry name" value="zf-ChsH2"/>
    <property type="match status" value="1"/>
</dbReference>
<keyword evidence="3" id="KW-0238">DNA-binding</keyword>
<dbReference type="InterPro" id="IPR002878">
    <property type="entry name" value="ChsH2_C"/>
</dbReference>
<dbReference type="Gene3D" id="6.10.30.10">
    <property type="match status" value="1"/>
</dbReference>
<dbReference type="PANTHER" id="PTHR34075:SF5">
    <property type="entry name" value="BLR3430 PROTEIN"/>
    <property type="match status" value="1"/>
</dbReference>
<evidence type="ECO:0000259" key="1">
    <source>
        <dbReference type="Pfam" id="PF01796"/>
    </source>
</evidence>
<dbReference type="EMBL" id="VRYZ01000001">
    <property type="protein sequence ID" value="TXS95046.1"/>
    <property type="molecule type" value="Genomic_DNA"/>
</dbReference>
<gene>
    <name evidence="3" type="ORF">FVW59_03875</name>
</gene>
<dbReference type="InterPro" id="IPR052513">
    <property type="entry name" value="Thioester_dehydratase-like"/>
</dbReference>
<dbReference type="GO" id="GO:0003677">
    <property type="term" value="F:DNA binding"/>
    <property type="evidence" value="ECO:0007669"/>
    <property type="project" value="UniProtKB-KW"/>
</dbReference>
<dbReference type="RefSeq" id="WP_148062886.1">
    <property type="nucleotide sequence ID" value="NZ_VRYZ01000001.1"/>
</dbReference>
<dbReference type="AlphaFoldDB" id="A0A5C9A2V3"/>
<keyword evidence="4" id="KW-1185">Reference proteome</keyword>
<sequence length="144" mass="16361">MTNQRPIREGLFTWPAERPQLLGSRCRACGEMAFPSQNDCRHCCGSDTEIVELGDRGTLWTWTIQSFMPKSPYHSDETPETFRPYGVGYIEMPGGLRVEARLKENKPEELAIGQAMSLSIEPFRRDEDGTEVLAFAFQRSEENA</sequence>
<dbReference type="InterPro" id="IPR012340">
    <property type="entry name" value="NA-bd_OB-fold"/>
</dbReference>
<dbReference type="Pfam" id="PF01796">
    <property type="entry name" value="OB_ChsH2_C"/>
    <property type="match status" value="1"/>
</dbReference>
<comment type="caution">
    <text evidence="3">The sequence shown here is derived from an EMBL/GenBank/DDBJ whole genome shotgun (WGS) entry which is preliminary data.</text>
</comment>
<feature type="domain" description="ChsH2 rubredoxin-like zinc ribbon" evidence="2">
    <location>
        <begin position="14"/>
        <end position="47"/>
    </location>
</feature>
<dbReference type="OrthoDB" id="4303499at2"/>
<organism evidence="3 4">
    <name type="scientific">Parahaliea aestuarii</name>
    <dbReference type="NCBI Taxonomy" id="1852021"/>
    <lineage>
        <taxon>Bacteria</taxon>
        <taxon>Pseudomonadati</taxon>
        <taxon>Pseudomonadota</taxon>
        <taxon>Gammaproteobacteria</taxon>
        <taxon>Cellvibrionales</taxon>
        <taxon>Halieaceae</taxon>
        <taxon>Parahaliea</taxon>
    </lineage>
</organism>
<evidence type="ECO:0000313" key="4">
    <source>
        <dbReference type="Proteomes" id="UP000321933"/>
    </source>
</evidence>